<reference evidence="2" key="1">
    <citation type="submission" date="2018-11" db="EMBL/GenBank/DDBJ databases">
        <authorList>
            <consortium name="Pathogen Informatics"/>
        </authorList>
    </citation>
    <scope>NUCLEOTIDE SEQUENCE</scope>
</reference>
<organism evidence="2 3">
    <name type="scientific">Protopolystoma xenopodis</name>
    <dbReference type="NCBI Taxonomy" id="117903"/>
    <lineage>
        <taxon>Eukaryota</taxon>
        <taxon>Metazoa</taxon>
        <taxon>Spiralia</taxon>
        <taxon>Lophotrochozoa</taxon>
        <taxon>Platyhelminthes</taxon>
        <taxon>Monogenea</taxon>
        <taxon>Polyopisthocotylea</taxon>
        <taxon>Polystomatidea</taxon>
        <taxon>Polystomatidae</taxon>
        <taxon>Protopolystoma</taxon>
    </lineage>
</organism>
<comment type="caution">
    <text evidence="2">The sequence shown here is derived from an EMBL/GenBank/DDBJ whole genome shotgun (WGS) entry which is preliminary data.</text>
</comment>
<feature type="compositionally biased region" description="Polar residues" evidence="1">
    <location>
        <begin position="160"/>
        <end position="173"/>
    </location>
</feature>
<evidence type="ECO:0000313" key="2">
    <source>
        <dbReference type="EMBL" id="VEL14565.1"/>
    </source>
</evidence>
<feature type="region of interest" description="Disordered" evidence="1">
    <location>
        <begin position="40"/>
        <end position="59"/>
    </location>
</feature>
<feature type="region of interest" description="Disordered" evidence="1">
    <location>
        <begin position="148"/>
        <end position="173"/>
    </location>
</feature>
<dbReference type="Proteomes" id="UP000784294">
    <property type="component" value="Unassembled WGS sequence"/>
</dbReference>
<protein>
    <submittedName>
        <fullName evidence="2">Uncharacterized protein</fullName>
    </submittedName>
</protein>
<feature type="compositionally biased region" description="Polar residues" evidence="1">
    <location>
        <begin position="68"/>
        <end position="85"/>
    </location>
</feature>
<dbReference type="AlphaFoldDB" id="A0A3S5B6L3"/>
<gene>
    <name evidence="2" type="ORF">PXEA_LOCUS8005</name>
</gene>
<proteinExistence type="predicted"/>
<keyword evidence="3" id="KW-1185">Reference proteome</keyword>
<feature type="region of interest" description="Disordered" evidence="1">
    <location>
        <begin position="1"/>
        <end position="35"/>
    </location>
</feature>
<evidence type="ECO:0000313" key="3">
    <source>
        <dbReference type="Proteomes" id="UP000784294"/>
    </source>
</evidence>
<name>A0A3S5B6L3_9PLAT</name>
<dbReference type="EMBL" id="CAAALY010021620">
    <property type="protein sequence ID" value="VEL14565.1"/>
    <property type="molecule type" value="Genomic_DNA"/>
</dbReference>
<feature type="compositionally biased region" description="Polar residues" evidence="1">
    <location>
        <begin position="18"/>
        <end position="35"/>
    </location>
</feature>
<feature type="region of interest" description="Disordered" evidence="1">
    <location>
        <begin position="68"/>
        <end position="111"/>
    </location>
</feature>
<evidence type="ECO:0000256" key="1">
    <source>
        <dbReference type="SAM" id="MobiDB-lite"/>
    </source>
</evidence>
<sequence length="173" mass="18754">MRPHRLLASRTRMANDYAPTSTGSPSNRVNNCQISGPQNNENVCLPHEPSVEHSLASSSSFAVNSRTHANLNSTSSPARRTSSLGNYERPNHSYALSPSSSPQLPPISANGRVTAGNHRVENFQLRLDDTVSCRRRGELNVGVETGDIISELPEPEDRTSSTQCQSESQVGTL</sequence>
<accession>A0A3S5B6L3</accession>